<dbReference type="AlphaFoldDB" id="A0A6A6X2M9"/>
<dbReference type="OrthoDB" id="3788446at2759"/>
<dbReference type="SUPFAM" id="SSF81383">
    <property type="entry name" value="F-box domain"/>
    <property type="match status" value="1"/>
</dbReference>
<gene>
    <name evidence="2" type="ORF">K505DRAFT_327569</name>
</gene>
<dbReference type="SMART" id="SM00256">
    <property type="entry name" value="FBOX"/>
    <property type="match status" value="1"/>
</dbReference>
<sequence>MLPIKSLPTDIWPLIAECLPSQDILNICCTSKALHQLCLPNLYHQIDLSHPNISALTDKEPHNTNPFNQPKDSSAVDAIRSQQLQFMPHILRKSPENAKYVKSLTWAHVTDVRLYRPWNVDILRTFTALDRVRRLDIYASKTSTLRPNGHLDLFPRATHIRLAGHMSRDWVSAILLGREKADLHSLILGVEIYSSDPRQPRSPTIPASEVQALASELRPRCNKLEYLGLQGIVQEGEPSNKYSKFGDWARFIEILQPQRLNVWCAKQGPLEYQALQSDQELYQEEAREKAFCEYIRPVLLRGWPSLKAIKIYGIHAESIESESPGGVQVSVDDSMDHCGRWQGLPL</sequence>
<dbReference type="InterPro" id="IPR001810">
    <property type="entry name" value="F-box_dom"/>
</dbReference>
<dbReference type="InterPro" id="IPR036047">
    <property type="entry name" value="F-box-like_dom_sf"/>
</dbReference>
<accession>A0A6A6X2M9</accession>
<dbReference type="EMBL" id="MU002072">
    <property type="protein sequence ID" value="KAF2790471.1"/>
    <property type="molecule type" value="Genomic_DNA"/>
</dbReference>
<name>A0A6A6X2M9_9PLEO</name>
<dbReference type="Pfam" id="PF12937">
    <property type="entry name" value="F-box-like"/>
    <property type="match status" value="1"/>
</dbReference>
<evidence type="ECO:0000313" key="3">
    <source>
        <dbReference type="Proteomes" id="UP000799757"/>
    </source>
</evidence>
<evidence type="ECO:0000313" key="2">
    <source>
        <dbReference type="EMBL" id="KAF2790471.1"/>
    </source>
</evidence>
<protein>
    <recommendedName>
        <fullName evidence="1">F-box domain-containing protein</fullName>
    </recommendedName>
</protein>
<dbReference type="Proteomes" id="UP000799757">
    <property type="component" value="Unassembled WGS sequence"/>
</dbReference>
<proteinExistence type="predicted"/>
<reference evidence="2" key="1">
    <citation type="journal article" date="2020" name="Stud. Mycol.">
        <title>101 Dothideomycetes genomes: a test case for predicting lifestyles and emergence of pathogens.</title>
        <authorList>
            <person name="Haridas S."/>
            <person name="Albert R."/>
            <person name="Binder M."/>
            <person name="Bloem J."/>
            <person name="Labutti K."/>
            <person name="Salamov A."/>
            <person name="Andreopoulos B."/>
            <person name="Baker S."/>
            <person name="Barry K."/>
            <person name="Bills G."/>
            <person name="Bluhm B."/>
            <person name="Cannon C."/>
            <person name="Castanera R."/>
            <person name="Culley D."/>
            <person name="Daum C."/>
            <person name="Ezra D."/>
            <person name="Gonzalez J."/>
            <person name="Henrissat B."/>
            <person name="Kuo A."/>
            <person name="Liang C."/>
            <person name="Lipzen A."/>
            <person name="Lutzoni F."/>
            <person name="Magnuson J."/>
            <person name="Mondo S."/>
            <person name="Nolan M."/>
            <person name="Ohm R."/>
            <person name="Pangilinan J."/>
            <person name="Park H.-J."/>
            <person name="Ramirez L."/>
            <person name="Alfaro M."/>
            <person name="Sun H."/>
            <person name="Tritt A."/>
            <person name="Yoshinaga Y."/>
            <person name="Zwiers L.-H."/>
            <person name="Turgeon B."/>
            <person name="Goodwin S."/>
            <person name="Spatafora J."/>
            <person name="Crous P."/>
            <person name="Grigoriev I."/>
        </authorList>
    </citation>
    <scope>NUCLEOTIDE SEQUENCE</scope>
    <source>
        <strain evidence="2">CBS 109.77</strain>
    </source>
</reference>
<evidence type="ECO:0000259" key="1">
    <source>
        <dbReference type="SMART" id="SM00256"/>
    </source>
</evidence>
<keyword evidence="3" id="KW-1185">Reference proteome</keyword>
<organism evidence="2 3">
    <name type="scientific">Melanomma pulvis-pyrius CBS 109.77</name>
    <dbReference type="NCBI Taxonomy" id="1314802"/>
    <lineage>
        <taxon>Eukaryota</taxon>
        <taxon>Fungi</taxon>
        <taxon>Dikarya</taxon>
        <taxon>Ascomycota</taxon>
        <taxon>Pezizomycotina</taxon>
        <taxon>Dothideomycetes</taxon>
        <taxon>Pleosporomycetidae</taxon>
        <taxon>Pleosporales</taxon>
        <taxon>Melanommataceae</taxon>
        <taxon>Melanomma</taxon>
    </lineage>
</organism>
<feature type="domain" description="F-box" evidence="1">
    <location>
        <begin position="7"/>
        <end position="47"/>
    </location>
</feature>